<sequence length="279" mass="30231">MPATESFVRRVRTQLDGLSTAERRLADFVLAFPGELASYAASELARLAGVSNATVTRLIQRLGYASYEDARRHAREERQSGSPLFQASTGKEKSARLVATHLQQSQLNLARTFEQLPDETVKQMVAALLAAPQVLVFGSRSSHAFAVYLRWQIIQVLPRVTAIPGAGESLGEYLADLSARDCVVVFGVRRQTRQMRQLLDGASQAGAKIIFISDQSSPDYPAATWSIQCKCAGPGPLDNHVAVMALCDMLATLVIEGAGPAGRKRLAAIELAHEALDEL</sequence>
<evidence type="ECO:0000259" key="5">
    <source>
        <dbReference type="PROSITE" id="PS51071"/>
    </source>
</evidence>
<gene>
    <name evidence="6" type="ORF">J2X19_000650</name>
</gene>
<evidence type="ECO:0000256" key="2">
    <source>
        <dbReference type="ARBA" id="ARBA00023125"/>
    </source>
</evidence>
<dbReference type="Gene3D" id="3.40.50.10490">
    <property type="entry name" value="Glucose-6-phosphate isomerase like protein, domain 1"/>
    <property type="match status" value="1"/>
</dbReference>
<keyword evidence="2 6" id="KW-0238">DNA-binding</keyword>
<dbReference type="InterPro" id="IPR036388">
    <property type="entry name" value="WH-like_DNA-bd_sf"/>
</dbReference>
<keyword evidence="3" id="KW-0324">Glycolysis</keyword>
<name>A0ABU2C421_9BURK</name>
<dbReference type="InterPro" id="IPR009057">
    <property type="entry name" value="Homeodomain-like_sf"/>
</dbReference>
<evidence type="ECO:0000256" key="4">
    <source>
        <dbReference type="ARBA" id="ARBA00023163"/>
    </source>
</evidence>
<keyword evidence="1" id="KW-0805">Transcription regulation</keyword>
<dbReference type="InterPro" id="IPR047640">
    <property type="entry name" value="RpiR-like"/>
</dbReference>
<organism evidence="6 7">
    <name type="scientific">Rhodoferax ferrireducens</name>
    <dbReference type="NCBI Taxonomy" id="192843"/>
    <lineage>
        <taxon>Bacteria</taxon>
        <taxon>Pseudomonadati</taxon>
        <taxon>Pseudomonadota</taxon>
        <taxon>Betaproteobacteria</taxon>
        <taxon>Burkholderiales</taxon>
        <taxon>Comamonadaceae</taxon>
        <taxon>Rhodoferax</taxon>
    </lineage>
</organism>
<dbReference type="CDD" id="cd05013">
    <property type="entry name" value="SIS_RpiR"/>
    <property type="match status" value="1"/>
</dbReference>
<reference evidence="6 7" key="1">
    <citation type="submission" date="2023-07" db="EMBL/GenBank/DDBJ databases">
        <title>Sorghum-associated microbial communities from plants grown in Nebraska, USA.</title>
        <authorList>
            <person name="Schachtman D."/>
        </authorList>
    </citation>
    <scope>NUCLEOTIDE SEQUENCE [LARGE SCALE GENOMIC DNA]</scope>
    <source>
        <strain evidence="6 7">BE313</strain>
    </source>
</reference>
<dbReference type="SUPFAM" id="SSF53697">
    <property type="entry name" value="SIS domain"/>
    <property type="match status" value="1"/>
</dbReference>
<dbReference type="Pfam" id="PF01418">
    <property type="entry name" value="HTH_6"/>
    <property type="match status" value="1"/>
</dbReference>
<accession>A0ABU2C421</accession>
<dbReference type="InterPro" id="IPR035472">
    <property type="entry name" value="RpiR-like_SIS"/>
</dbReference>
<evidence type="ECO:0000256" key="3">
    <source>
        <dbReference type="ARBA" id="ARBA00023152"/>
    </source>
</evidence>
<dbReference type="InterPro" id="IPR001347">
    <property type="entry name" value="SIS_dom"/>
</dbReference>
<evidence type="ECO:0000313" key="7">
    <source>
        <dbReference type="Proteomes" id="UP001180487"/>
    </source>
</evidence>
<dbReference type="PANTHER" id="PTHR30514:SF18">
    <property type="entry name" value="RPIR-FAMILY TRANSCRIPTIONAL REGULATOR"/>
    <property type="match status" value="1"/>
</dbReference>
<keyword evidence="7" id="KW-1185">Reference proteome</keyword>
<dbReference type="InterPro" id="IPR000281">
    <property type="entry name" value="HTH_RpiR"/>
</dbReference>
<dbReference type="Proteomes" id="UP001180487">
    <property type="component" value="Unassembled WGS sequence"/>
</dbReference>
<keyword evidence="4" id="KW-0804">Transcription</keyword>
<dbReference type="RefSeq" id="WP_116604836.1">
    <property type="nucleotide sequence ID" value="NZ_JAVDXT010000001.1"/>
</dbReference>
<dbReference type="EMBL" id="JAVDXT010000001">
    <property type="protein sequence ID" value="MDR7375992.1"/>
    <property type="molecule type" value="Genomic_DNA"/>
</dbReference>
<dbReference type="Pfam" id="PF01380">
    <property type="entry name" value="SIS"/>
    <property type="match status" value="1"/>
</dbReference>
<dbReference type="PROSITE" id="PS51071">
    <property type="entry name" value="HTH_RPIR"/>
    <property type="match status" value="1"/>
</dbReference>
<comment type="caution">
    <text evidence="6">The sequence shown here is derived from an EMBL/GenBank/DDBJ whole genome shotgun (WGS) entry which is preliminary data.</text>
</comment>
<protein>
    <submittedName>
        <fullName evidence="6">DNA-binding MurR/RpiR family transcriptional regulator</fullName>
    </submittedName>
</protein>
<dbReference type="GO" id="GO:0003677">
    <property type="term" value="F:DNA binding"/>
    <property type="evidence" value="ECO:0007669"/>
    <property type="project" value="UniProtKB-KW"/>
</dbReference>
<dbReference type="PANTHER" id="PTHR30514">
    <property type="entry name" value="GLUCOKINASE"/>
    <property type="match status" value="1"/>
</dbReference>
<dbReference type="Gene3D" id="1.10.10.10">
    <property type="entry name" value="Winged helix-like DNA-binding domain superfamily/Winged helix DNA-binding domain"/>
    <property type="match status" value="1"/>
</dbReference>
<dbReference type="InterPro" id="IPR046348">
    <property type="entry name" value="SIS_dom_sf"/>
</dbReference>
<proteinExistence type="predicted"/>
<feature type="domain" description="HTH rpiR-type" evidence="5">
    <location>
        <begin position="5"/>
        <end position="81"/>
    </location>
</feature>
<dbReference type="SUPFAM" id="SSF46689">
    <property type="entry name" value="Homeodomain-like"/>
    <property type="match status" value="1"/>
</dbReference>
<evidence type="ECO:0000256" key="1">
    <source>
        <dbReference type="ARBA" id="ARBA00023015"/>
    </source>
</evidence>
<evidence type="ECO:0000313" key="6">
    <source>
        <dbReference type="EMBL" id="MDR7375992.1"/>
    </source>
</evidence>